<dbReference type="EMBL" id="MN739859">
    <property type="protein sequence ID" value="QHT74943.1"/>
    <property type="molecule type" value="Genomic_DNA"/>
</dbReference>
<reference evidence="1" key="1">
    <citation type="journal article" date="2020" name="Nature">
        <title>Giant virus diversity and host interactions through global metagenomics.</title>
        <authorList>
            <person name="Schulz F."/>
            <person name="Roux S."/>
            <person name="Paez-Espino D."/>
            <person name="Jungbluth S."/>
            <person name="Walsh D.A."/>
            <person name="Denef V.J."/>
            <person name="McMahon K.D."/>
            <person name="Konstantinidis K.T."/>
            <person name="Eloe-Fadrosh E.A."/>
            <person name="Kyrpides N.C."/>
            <person name="Woyke T."/>
        </authorList>
    </citation>
    <scope>NUCLEOTIDE SEQUENCE</scope>
    <source>
        <strain evidence="1">GVMAG-M-3300023179-62</strain>
    </source>
</reference>
<evidence type="ECO:0008006" key="2">
    <source>
        <dbReference type="Google" id="ProtNLM"/>
    </source>
</evidence>
<name>A0A6C0H4H5_9ZZZZ</name>
<accession>A0A6C0H4H5</accession>
<evidence type="ECO:0000313" key="1">
    <source>
        <dbReference type="EMBL" id="QHT74943.1"/>
    </source>
</evidence>
<organism evidence="1">
    <name type="scientific">viral metagenome</name>
    <dbReference type="NCBI Taxonomy" id="1070528"/>
    <lineage>
        <taxon>unclassified sequences</taxon>
        <taxon>metagenomes</taxon>
        <taxon>organismal metagenomes</taxon>
    </lineage>
</organism>
<proteinExistence type="predicted"/>
<dbReference type="AlphaFoldDB" id="A0A6C0H4H5"/>
<protein>
    <recommendedName>
        <fullName evidence="2">NET domain-containing protein</fullName>
    </recommendedName>
</protein>
<sequence>MNSFPLFDSLNKEIPKKDLTMKEKEEFVSKIQEIDDAGRDLVYALIQVFHMKNEKEKLSEELPYKGKRSSVCKGKEDLTWTFTDFPIPLRHILHKFIKMHMQSMEEEKERQKKII</sequence>